<sequence>MKVLLVDDDRYVINVMKTTMDWASLGFSGVLTAYNMRQAQAVLEGEDIDLVISDIEMPQGSGLDLLAWVRERDRPAPEFIFLTNYADFNYAQKAIELKSFDYYLKPVVPAKFTPVIEKAVAKIRQDQHKERHGESKAEVRQRWQQIFFEPTKPLDQLLPDDASYYLFAAVQPERQRDGQILHHLLDKNALPPEHDGLHALTYIFERDEQLIFVYEMAKDDQLFQDLQTRHLALGQAIKRTINAENVNAAIYISTITPRDKIRAVVARLANMVRQMAVHRNSINLLSDYHPSQVEYVEPSLAVIGQEIERKDQAALLTYCREYLTGCEREHRLSKHTMRNFREDLVQQIYVQLQRHNVQAHKLFFSRDYTTMYYNSLTSVEMLLDFVAYVCGEAFSYAKFADSSISVARQFQKYIDHHLNEELTRDNLAEIVYLNPDYSAKLFKDEFGISMTNYIIRRRITMAEELVASSAQPINQIAESLGYTNFSYFTRLFKRETGMTPMGYRRKNSGGK</sequence>
<keyword evidence="8" id="KW-1185">Reference proteome</keyword>
<dbReference type="InterPro" id="IPR018060">
    <property type="entry name" value="HTH_AraC"/>
</dbReference>
<evidence type="ECO:0000313" key="8">
    <source>
        <dbReference type="Proteomes" id="UP001597192"/>
    </source>
</evidence>
<dbReference type="InterPro" id="IPR001789">
    <property type="entry name" value="Sig_transdc_resp-reg_receiver"/>
</dbReference>
<dbReference type="Gene3D" id="1.10.10.60">
    <property type="entry name" value="Homeodomain-like"/>
    <property type="match status" value="2"/>
</dbReference>
<feature type="modified residue" description="4-aspartylphosphate" evidence="4">
    <location>
        <position position="54"/>
    </location>
</feature>
<organism evidence="7 8">
    <name type="scientific">Lacticaseibacillus yichunensis</name>
    <dbReference type="NCBI Taxonomy" id="2486015"/>
    <lineage>
        <taxon>Bacteria</taxon>
        <taxon>Bacillati</taxon>
        <taxon>Bacillota</taxon>
        <taxon>Bacilli</taxon>
        <taxon>Lactobacillales</taxon>
        <taxon>Lactobacillaceae</taxon>
        <taxon>Lacticaseibacillus</taxon>
    </lineage>
</organism>
<dbReference type="Gene3D" id="3.40.50.2300">
    <property type="match status" value="1"/>
</dbReference>
<feature type="domain" description="Response regulatory" evidence="6">
    <location>
        <begin position="2"/>
        <end position="120"/>
    </location>
</feature>
<feature type="domain" description="HTH araC/xylS-type" evidence="5">
    <location>
        <begin position="408"/>
        <end position="506"/>
    </location>
</feature>
<dbReference type="PRINTS" id="PR00032">
    <property type="entry name" value="HTHARAC"/>
</dbReference>
<protein>
    <submittedName>
        <fullName evidence="7">Response regulator</fullName>
    </submittedName>
</protein>
<name>A0ABW4CMN4_9LACO</name>
<dbReference type="InterPro" id="IPR020449">
    <property type="entry name" value="Tscrpt_reg_AraC-type_HTH"/>
</dbReference>
<dbReference type="PROSITE" id="PS01124">
    <property type="entry name" value="HTH_ARAC_FAMILY_2"/>
    <property type="match status" value="1"/>
</dbReference>
<dbReference type="SMART" id="SM00342">
    <property type="entry name" value="HTH_ARAC"/>
    <property type="match status" value="1"/>
</dbReference>
<evidence type="ECO:0000256" key="3">
    <source>
        <dbReference type="ARBA" id="ARBA00023163"/>
    </source>
</evidence>
<dbReference type="InterPro" id="IPR018062">
    <property type="entry name" value="HTH_AraC-typ_CS"/>
</dbReference>
<keyword evidence="2" id="KW-0238">DNA-binding</keyword>
<proteinExistence type="predicted"/>
<reference evidence="8" key="1">
    <citation type="journal article" date="2019" name="Int. J. Syst. Evol. Microbiol.">
        <title>The Global Catalogue of Microorganisms (GCM) 10K type strain sequencing project: providing services to taxonomists for standard genome sequencing and annotation.</title>
        <authorList>
            <consortium name="The Broad Institute Genomics Platform"/>
            <consortium name="The Broad Institute Genome Sequencing Center for Infectious Disease"/>
            <person name="Wu L."/>
            <person name="Ma J."/>
        </authorList>
    </citation>
    <scope>NUCLEOTIDE SEQUENCE [LARGE SCALE GENOMIC DNA]</scope>
    <source>
        <strain evidence="8">CCM 8947</strain>
    </source>
</reference>
<evidence type="ECO:0000256" key="2">
    <source>
        <dbReference type="ARBA" id="ARBA00023125"/>
    </source>
</evidence>
<dbReference type="Pfam" id="PF12833">
    <property type="entry name" value="HTH_18"/>
    <property type="match status" value="1"/>
</dbReference>
<evidence type="ECO:0000259" key="5">
    <source>
        <dbReference type="PROSITE" id="PS01124"/>
    </source>
</evidence>
<dbReference type="InterPro" id="IPR009057">
    <property type="entry name" value="Homeodomain-like_sf"/>
</dbReference>
<keyword evidence="3" id="KW-0804">Transcription</keyword>
<dbReference type="PANTHER" id="PTHR43280:SF2">
    <property type="entry name" value="HTH-TYPE TRANSCRIPTIONAL REGULATOR EXSA"/>
    <property type="match status" value="1"/>
</dbReference>
<evidence type="ECO:0000256" key="1">
    <source>
        <dbReference type="ARBA" id="ARBA00023015"/>
    </source>
</evidence>
<keyword evidence="4" id="KW-0597">Phosphoprotein</keyword>
<dbReference type="Pfam" id="PF00072">
    <property type="entry name" value="Response_reg"/>
    <property type="match status" value="1"/>
</dbReference>
<dbReference type="SMART" id="SM00448">
    <property type="entry name" value="REC"/>
    <property type="match status" value="1"/>
</dbReference>
<dbReference type="PROSITE" id="PS50110">
    <property type="entry name" value="RESPONSE_REGULATORY"/>
    <property type="match status" value="1"/>
</dbReference>
<gene>
    <name evidence="7" type="ORF">ACFQ47_05620</name>
</gene>
<dbReference type="InterPro" id="IPR011006">
    <property type="entry name" value="CheY-like_superfamily"/>
</dbReference>
<dbReference type="SUPFAM" id="SSF52172">
    <property type="entry name" value="CheY-like"/>
    <property type="match status" value="1"/>
</dbReference>
<evidence type="ECO:0000256" key="4">
    <source>
        <dbReference type="PROSITE-ProRule" id="PRU00169"/>
    </source>
</evidence>
<dbReference type="EMBL" id="JBHTOG010000026">
    <property type="protein sequence ID" value="MFD1432160.1"/>
    <property type="molecule type" value="Genomic_DNA"/>
</dbReference>
<dbReference type="PANTHER" id="PTHR43280">
    <property type="entry name" value="ARAC-FAMILY TRANSCRIPTIONAL REGULATOR"/>
    <property type="match status" value="1"/>
</dbReference>
<dbReference type="RefSeq" id="WP_125696781.1">
    <property type="nucleotide sequence ID" value="NZ_JBHTOG010000026.1"/>
</dbReference>
<keyword evidence="1" id="KW-0805">Transcription regulation</keyword>
<dbReference type="SUPFAM" id="SSF46689">
    <property type="entry name" value="Homeodomain-like"/>
    <property type="match status" value="2"/>
</dbReference>
<comment type="caution">
    <text evidence="7">The sequence shown here is derived from an EMBL/GenBank/DDBJ whole genome shotgun (WGS) entry which is preliminary data.</text>
</comment>
<accession>A0ABW4CMN4</accession>
<dbReference type="CDD" id="cd17536">
    <property type="entry name" value="REC_YesN-like"/>
    <property type="match status" value="1"/>
</dbReference>
<dbReference type="Proteomes" id="UP001597192">
    <property type="component" value="Unassembled WGS sequence"/>
</dbReference>
<evidence type="ECO:0000313" key="7">
    <source>
        <dbReference type="EMBL" id="MFD1432160.1"/>
    </source>
</evidence>
<dbReference type="PROSITE" id="PS00041">
    <property type="entry name" value="HTH_ARAC_FAMILY_1"/>
    <property type="match status" value="1"/>
</dbReference>
<evidence type="ECO:0000259" key="6">
    <source>
        <dbReference type="PROSITE" id="PS50110"/>
    </source>
</evidence>